<protein>
    <submittedName>
        <fullName evidence="13 14">Uncharacterized protein LOC106058682</fullName>
    </submittedName>
</protein>
<evidence type="ECO:0000256" key="6">
    <source>
        <dbReference type="ARBA" id="ARBA00022833"/>
    </source>
</evidence>
<evidence type="ECO:0000256" key="5">
    <source>
        <dbReference type="ARBA" id="ARBA00022786"/>
    </source>
</evidence>
<feature type="compositionally biased region" description="Basic and acidic residues" evidence="8">
    <location>
        <begin position="355"/>
        <end position="366"/>
    </location>
</feature>
<evidence type="ECO:0000313" key="14">
    <source>
        <dbReference type="RefSeq" id="XP_013071597.2"/>
    </source>
</evidence>
<dbReference type="PROSITE" id="PS51873">
    <property type="entry name" value="TRIAD"/>
    <property type="match status" value="1"/>
</dbReference>
<organism evidence="12 13">
    <name type="scientific">Biomphalaria glabrata</name>
    <name type="common">Bloodfluke planorb</name>
    <name type="synonym">Freshwater snail</name>
    <dbReference type="NCBI Taxonomy" id="6526"/>
    <lineage>
        <taxon>Eukaryota</taxon>
        <taxon>Metazoa</taxon>
        <taxon>Spiralia</taxon>
        <taxon>Lophotrochozoa</taxon>
        <taxon>Mollusca</taxon>
        <taxon>Gastropoda</taxon>
        <taxon>Heterobranchia</taxon>
        <taxon>Euthyneura</taxon>
        <taxon>Panpulmonata</taxon>
        <taxon>Hygrophila</taxon>
        <taxon>Lymnaeoidea</taxon>
        <taxon>Planorbidae</taxon>
        <taxon>Biomphalaria</taxon>
    </lineage>
</organism>
<feature type="region of interest" description="Disordered" evidence="8">
    <location>
        <begin position="1"/>
        <end position="368"/>
    </location>
</feature>
<feature type="compositionally biased region" description="Basic and acidic residues" evidence="8">
    <location>
        <begin position="323"/>
        <end position="335"/>
    </location>
</feature>
<feature type="compositionally biased region" description="Basic and acidic residues" evidence="8">
    <location>
        <begin position="83"/>
        <end position="98"/>
    </location>
</feature>
<dbReference type="Gene3D" id="3.40.50.300">
    <property type="entry name" value="P-loop containing nucleotide triphosphate hydrolases"/>
    <property type="match status" value="2"/>
</dbReference>
<proteinExistence type="predicted"/>
<dbReference type="RefSeq" id="XP_013071595.2">
    <property type="nucleotide sequence ID" value="XM_013216141.2"/>
</dbReference>
<dbReference type="InterPro" id="IPR007502">
    <property type="entry name" value="Helicase-assoc_dom"/>
</dbReference>
<feature type="domain" description="Helicase C-terminal" evidence="10">
    <location>
        <begin position="1045"/>
        <end position="1224"/>
    </location>
</feature>
<dbReference type="InterPro" id="IPR027417">
    <property type="entry name" value="P-loop_NTPase"/>
</dbReference>
<dbReference type="OrthoDB" id="6086183at2759"/>
<feature type="compositionally biased region" description="Basic and acidic residues" evidence="8">
    <location>
        <begin position="390"/>
        <end position="406"/>
    </location>
</feature>
<dbReference type="SMART" id="SM00487">
    <property type="entry name" value="DEXDc"/>
    <property type="match status" value="1"/>
</dbReference>
<feature type="compositionally biased region" description="Pro residues" evidence="8">
    <location>
        <begin position="38"/>
        <end position="73"/>
    </location>
</feature>
<accession>A0A9U8E3U2</accession>
<reference evidence="13 14" key="1">
    <citation type="submission" date="2025-04" db="UniProtKB">
        <authorList>
            <consortium name="RefSeq"/>
        </authorList>
    </citation>
    <scope>IDENTIFICATION</scope>
</reference>
<dbReference type="KEGG" id="bgt:106058682"/>
<keyword evidence="4" id="KW-0863">Zinc-finger</keyword>
<feature type="compositionally biased region" description="Basic and acidic residues" evidence="8">
    <location>
        <begin position="269"/>
        <end position="283"/>
    </location>
</feature>
<dbReference type="Pfam" id="PF01485">
    <property type="entry name" value="IBR"/>
    <property type="match status" value="1"/>
</dbReference>
<dbReference type="InterPro" id="IPR014001">
    <property type="entry name" value="Helicase_ATP-bd"/>
</dbReference>
<dbReference type="PROSITE" id="PS00518">
    <property type="entry name" value="ZF_RING_1"/>
    <property type="match status" value="1"/>
</dbReference>
<feature type="compositionally biased region" description="Polar residues" evidence="8">
    <location>
        <begin position="419"/>
        <end position="430"/>
    </location>
</feature>
<dbReference type="SMART" id="SM00847">
    <property type="entry name" value="HA2"/>
    <property type="match status" value="1"/>
</dbReference>
<feature type="compositionally biased region" description="Low complexity" evidence="8">
    <location>
        <begin position="310"/>
        <end position="320"/>
    </location>
</feature>
<dbReference type="PROSITE" id="PS51192">
    <property type="entry name" value="HELICASE_ATP_BIND_1"/>
    <property type="match status" value="1"/>
</dbReference>
<keyword evidence="5" id="KW-0833">Ubl conjugation pathway</keyword>
<name>A0A9U8E3U2_BIOGL</name>
<feature type="compositionally biased region" description="Basic and acidic residues" evidence="8">
    <location>
        <begin position="459"/>
        <end position="474"/>
    </location>
</feature>
<dbReference type="Pfam" id="PF07717">
    <property type="entry name" value="OB_NTP_bind"/>
    <property type="match status" value="1"/>
</dbReference>
<dbReference type="InterPro" id="IPR035979">
    <property type="entry name" value="RBD_domain_sf"/>
</dbReference>
<dbReference type="CDD" id="cd18791">
    <property type="entry name" value="SF2_C_RHA"/>
    <property type="match status" value="1"/>
</dbReference>
<feature type="compositionally biased region" description="Basic and acidic residues" evidence="8">
    <location>
        <begin position="105"/>
        <end position="230"/>
    </location>
</feature>
<sequence>MSKRGGQRGMSNLGQKGGDRDRVNNNMYAQPHPLMSYPQPPQPQYPPFSPNPQPMYQYNPPPPPPQMQYPPAPYHVTVTVNQEPRDRREPYYNDRGGDKGGPYYNDRHEERREPYNDRGVDRREPYNDRGGDRREPYNDRGGDRREPYNDRGGDRREPYNDRGGDRREPYNDRGGDRREPFNDRGGDRREPYNDRHGEQREHYNDRRGVRQEPYNDRHGERREPYYDRPGSHSQHQHASQLEDRYRPPEHFSRGENCRRQGNSPPPPYVDHRNDRGRHGDAHFPEAPPPYDSVVSDRHHNEGYTRQRTGSTGSDASVSSRRSYKSERRSTPRRDIGPNQSQDPRPNSNKGNDGSHLTDNKTRDFAQHKQKLFGLSMENIAHNLDKNVNLGDDRQRDYNNRGKERGKGRGRGRGRGRGGSQLNSKFSSTPNLVDADQSEAKDKSVKRHPRHRLNKMGYHQADRKPDDKQDINDRSQRTTKAALQILKTFNGVDHLKQTIRQHLDQEENKFLKFVEDSIICSELRGLCTIILTTDSKQMAKKMIKNMCLNLKKSLQVNVTYEMSSTGEDKSPQREDKVIETTWQRSSLTDTKLSSRRKRAEQFLSFASQKAPRIQKLANVQKEKKETEAQAEAQSDTRKSPDKDPVAIPTKISVTVGMNLFDKAKVLSFLQSVIDCKVSPFELMEGSVAITSSKSLFDLMAPSKAAAARIVKLLNSLKLGDSTVRAHIVGDSSLKDGTAKSEKLKSVLQSTLDEMRRMSSSALESHNKSIENYERALDAMQKQAPGDEEDEEDVLEELALRDRLMEVIKMRNEFTNQHKELVDRVEKMDTTTASAKDLKDILQIVELNCNRLMTALPILAKRKDILSCVQTNQVLMLTGRTGQGKSTQLVQYLYEAGFATRGRIICSQPRSLAAVLLAEHVSKEMSFKVGGVVGYTTDSKELVSVNTSIIFSTDHFLLNEGIKDPDFKCYSCIIVDESQERSIYTDLLLGMIKSSLPHRPDLKVIIVLCNQSAKHFLDYFNSSTELQVPSRLFPVDVVYESSDIMQELEQYEVKAVAKAISVHKTESQGDILVFLTSPVEIMRCMNELEKRMGEDINCKCFPLHEMLPPAELKKVFEPLPPGVRKIILATSCAENSFTIDGIRFVIDCGLDTEVVYDPQKNISTMSTCVISKSSSDQRKNTAGRTASGKCFRLYSENTYASMEPSRKPKILTEPLGQVILKLAELGTSYEFDFIDAPSKNVLQSTLQMLQYLYAVTPKGITDIGHWLSKFALDPRLGYIIYLGLKGSLLYDCVVLVALIAHGSKIFYRDFSASENQHTFKIKPELVSEYGDLFTWLKIYQEWIKLPRNEQSSWCHDNKINYKVLNFIKHFVSDIDAIFRKENIIMEQQFTTGGDQTWKNLRKIIFFAFTPCTCRYLQDTKDSYLDLIANRHVHVHNSSSLHQLKKYPDWIIYTEFRKTSKSFIKGLMVIDEDWVLDACNQGKLAIDLDKTKGWKARLAHKEEVGSLLFQHLTGALYVKLQALENSLSSKGMVDVVLEADKQLGTIDIYSASFMNQDAARSLSITKAEVIQKLLEEEEELHIMKSSSGKDQSGVRVLLGHGGLLSAILMPEQSNKIIVTKARSGITVEEVLDKFKLFGDIKEYIRLSHPDHWGHIRYATCHEAQLAVRSTSNDKKLVAILKVESKSKVLKNKFEARLQWTRRPVKGNGTAIIKCPPIERMAFTGKTITVHDRQLTIESSRKEGEVELFCHNIGDVKEYDIKKVLVNMLDYDEKRENNIHVSIVREKVEQMKPEMVKQLKAELFHDLKKYLPTETFNISLISPKPTAIHQVGHIHFDNIEEVLKACKVASGRIFVRGQVVEISPNLKTTIHVSKVIMAAFKSHIEDLVSSFNKELKVMVTLRPMKQGDCAVDITSSCPEYLLQARDKFQKELEGEVIDCSFKEHLSCLLKYKGKQVLKDIEQGQSLMIVTDDRKKKIHIYGDIDNINKAQVEISHFLQMFRDSEREVFALKTPGKPNRILKELFIRYTPFTESIIDTFDLNDVVLDLKQLKITFVGPPKSTQIAMLALRELENGLQNIALVNFGIGKVMPQCVLCKSPIENISELCRLECCGHSYCQICMKGFVAISIQDRLFPMRCIQESCNQFFVARDFKYFINKKWLTKQSLLMSSLDSYVTKYEDTYKFCVTPNCPVVYEVTNNVRGSEWTCPSCSVSVCTSCHTVFHVGLPCRS</sequence>
<dbReference type="InterPro" id="IPR044066">
    <property type="entry name" value="TRIAD_supradom"/>
</dbReference>
<dbReference type="SUPFAM" id="SSF57850">
    <property type="entry name" value="RING/U-box"/>
    <property type="match status" value="1"/>
</dbReference>
<dbReference type="InterPro" id="IPR001650">
    <property type="entry name" value="Helicase_C-like"/>
</dbReference>
<feature type="compositionally biased region" description="Basic and acidic residues" evidence="8">
    <location>
        <begin position="633"/>
        <end position="643"/>
    </location>
</feature>
<dbReference type="GO" id="GO:0003723">
    <property type="term" value="F:RNA binding"/>
    <property type="evidence" value="ECO:0007669"/>
    <property type="project" value="TreeGrafter"/>
</dbReference>
<evidence type="ECO:0000313" key="13">
    <source>
        <dbReference type="RefSeq" id="XP_013071595.2"/>
    </source>
</evidence>
<evidence type="ECO:0000259" key="9">
    <source>
        <dbReference type="PROSITE" id="PS51192"/>
    </source>
</evidence>
<keyword evidence="1" id="KW-0808">Transferase</keyword>
<dbReference type="Proteomes" id="UP001165740">
    <property type="component" value="Chromosome 6"/>
</dbReference>
<keyword evidence="12" id="KW-1185">Reference proteome</keyword>
<evidence type="ECO:0000259" key="10">
    <source>
        <dbReference type="PROSITE" id="PS51194"/>
    </source>
</evidence>
<dbReference type="Pfam" id="PF00271">
    <property type="entry name" value="Helicase_C"/>
    <property type="match status" value="1"/>
</dbReference>
<keyword evidence="7" id="KW-0175">Coiled coil</keyword>
<dbReference type="SUPFAM" id="SSF54928">
    <property type="entry name" value="RNA-binding domain, RBD"/>
    <property type="match status" value="1"/>
</dbReference>
<evidence type="ECO:0000256" key="1">
    <source>
        <dbReference type="ARBA" id="ARBA00022679"/>
    </source>
</evidence>
<feature type="domain" description="RING-type" evidence="11">
    <location>
        <begin position="2084"/>
        <end position="2225"/>
    </location>
</feature>
<evidence type="ECO:0000256" key="2">
    <source>
        <dbReference type="ARBA" id="ARBA00022723"/>
    </source>
</evidence>
<keyword evidence="2" id="KW-0479">Metal-binding</keyword>
<evidence type="ECO:0000313" key="12">
    <source>
        <dbReference type="Proteomes" id="UP001165740"/>
    </source>
</evidence>
<dbReference type="Gene3D" id="1.20.120.1080">
    <property type="match status" value="1"/>
</dbReference>
<dbReference type="InterPro" id="IPR002867">
    <property type="entry name" value="IBR_dom"/>
</dbReference>
<dbReference type="SUPFAM" id="SSF52540">
    <property type="entry name" value="P-loop containing nucleoside triphosphate hydrolases"/>
    <property type="match status" value="1"/>
</dbReference>
<dbReference type="Gene3D" id="3.30.40.10">
    <property type="entry name" value="Zinc/RING finger domain, C3HC4 (zinc finger)"/>
    <property type="match status" value="1"/>
</dbReference>
<feature type="compositionally biased region" description="Basic and acidic residues" evidence="8">
    <location>
        <begin position="294"/>
        <end position="304"/>
    </location>
</feature>
<keyword evidence="6" id="KW-0862">Zinc</keyword>
<dbReference type="PANTHER" id="PTHR18934">
    <property type="entry name" value="ATP-DEPENDENT RNA HELICASE"/>
    <property type="match status" value="1"/>
</dbReference>
<dbReference type="InterPro" id="IPR017907">
    <property type="entry name" value="Znf_RING_CS"/>
</dbReference>
<dbReference type="CDD" id="cd17917">
    <property type="entry name" value="DEXHc_RHA-like"/>
    <property type="match status" value="1"/>
</dbReference>
<dbReference type="InterPro" id="IPR011709">
    <property type="entry name" value="DEAD-box_helicase_OB_fold"/>
</dbReference>
<feature type="compositionally biased region" description="Basic residues" evidence="8">
    <location>
        <begin position="443"/>
        <end position="453"/>
    </location>
</feature>
<evidence type="ECO:0000256" key="8">
    <source>
        <dbReference type="SAM" id="MobiDB-lite"/>
    </source>
</evidence>
<feature type="region of interest" description="Disordered" evidence="8">
    <location>
        <begin position="616"/>
        <end position="645"/>
    </location>
</feature>
<evidence type="ECO:0000256" key="4">
    <source>
        <dbReference type="ARBA" id="ARBA00022771"/>
    </source>
</evidence>
<gene>
    <name evidence="13 14" type="primary">LOC106058682</name>
</gene>
<dbReference type="GO" id="GO:0004386">
    <property type="term" value="F:helicase activity"/>
    <property type="evidence" value="ECO:0007669"/>
    <property type="project" value="TreeGrafter"/>
</dbReference>
<evidence type="ECO:0000256" key="7">
    <source>
        <dbReference type="SAM" id="Coils"/>
    </source>
</evidence>
<dbReference type="GeneID" id="106058682"/>
<dbReference type="InterPro" id="IPR013083">
    <property type="entry name" value="Znf_RING/FYVE/PHD"/>
</dbReference>
<dbReference type="SMART" id="SM00490">
    <property type="entry name" value="HELICc"/>
    <property type="match status" value="1"/>
</dbReference>
<evidence type="ECO:0000256" key="3">
    <source>
        <dbReference type="ARBA" id="ARBA00022737"/>
    </source>
</evidence>
<feature type="coiled-coil region" evidence="7">
    <location>
        <begin position="761"/>
        <end position="788"/>
    </location>
</feature>
<feature type="region of interest" description="Disordered" evidence="8">
    <location>
        <begin position="385"/>
        <end position="474"/>
    </location>
</feature>
<dbReference type="RefSeq" id="XP_013071597.2">
    <property type="nucleotide sequence ID" value="XM_013216143.2"/>
</dbReference>
<dbReference type="GO" id="GO:0008270">
    <property type="term" value="F:zinc ion binding"/>
    <property type="evidence" value="ECO:0007669"/>
    <property type="project" value="UniProtKB-KW"/>
</dbReference>
<keyword evidence="3" id="KW-0677">Repeat</keyword>
<dbReference type="CDD" id="cd20335">
    <property type="entry name" value="BRcat_RBR"/>
    <property type="match status" value="1"/>
</dbReference>
<evidence type="ECO:0000259" key="11">
    <source>
        <dbReference type="PROSITE" id="PS51873"/>
    </source>
</evidence>
<feature type="domain" description="Helicase ATP-binding" evidence="9">
    <location>
        <begin position="864"/>
        <end position="1004"/>
    </location>
</feature>
<dbReference type="GO" id="GO:0016740">
    <property type="term" value="F:transferase activity"/>
    <property type="evidence" value="ECO:0007669"/>
    <property type="project" value="UniProtKB-KW"/>
</dbReference>
<feature type="compositionally biased region" description="Basic and acidic residues" evidence="8">
    <location>
        <begin position="240"/>
        <end position="258"/>
    </location>
</feature>
<feature type="compositionally biased region" description="Polar residues" evidence="8">
    <location>
        <begin position="337"/>
        <end position="354"/>
    </location>
</feature>
<dbReference type="PROSITE" id="PS51194">
    <property type="entry name" value="HELICASE_CTER"/>
    <property type="match status" value="1"/>
</dbReference>
<dbReference type="PANTHER" id="PTHR18934:SF81">
    <property type="entry name" value="ATP-DEPENDENT RNA HELICASE DEAH11, CHLOROPLASTIC-RELATED"/>
    <property type="match status" value="1"/>
</dbReference>